<protein>
    <recommendedName>
        <fullName evidence="1">Phage ABA sandwich domain-containing protein</fullName>
    </recommendedName>
</protein>
<accession>A0A2W1LJX4</accession>
<dbReference type="Proteomes" id="UP000249522">
    <property type="component" value="Unassembled WGS sequence"/>
</dbReference>
<dbReference type="InterPro" id="IPR041270">
    <property type="entry name" value="Phage_ABA_S"/>
</dbReference>
<evidence type="ECO:0000313" key="3">
    <source>
        <dbReference type="Proteomes" id="UP000249522"/>
    </source>
</evidence>
<sequence>MEPGRELDALVAEKVLGWKQCSVEGTAKIAYGKPSDFRDHEPRVRIGDYSTDIAAAWEVVEKMRSNDYLLDIGNGSGAGYAAMFYNPNKTIFLIGPYTETAPDTICKAALLVMIKEDAE</sequence>
<comment type="caution">
    <text evidence="2">The sequence shown here is derived from an EMBL/GenBank/DDBJ whole genome shotgun (WGS) entry which is preliminary data.</text>
</comment>
<name>A0A2W1LJX4_9BACL</name>
<feature type="domain" description="Phage ABA sandwich" evidence="1">
    <location>
        <begin position="10"/>
        <end position="110"/>
    </location>
</feature>
<proteinExistence type="predicted"/>
<reference evidence="2 3" key="1">
    <citation type="submission" date="2018-06" db="EMBL/GenBank/DDBJ databases">
        <title>Paenibacillus imtechensis sp. nov.</title>
        <authorList>
            <person name="Pinnaka A.K."/>
            <person name="Singh H."/>
            <person name="Kaur M."/>
        </authorList>
    </citation>
    <scope>NUCLEOTIDE SEQUENCE [LARGE SCALE GENOMIC DNA]</scope>
    <source>
        <strain evidence="2 3">SMB1</strain>
    </source>
</reference>
<evidence type="ECO:0000313" key="2">
    <source>
        <dbReference type="EMBL" id="PZD95205.1"/>
    </source>
</evidence>
<dbReference type="Gene3D" id="3.30.2120.10">
    <property type="entry name" value="Bacillus phage protein-like"/>
    <property type="match status" value="1"/>
</dbReference>
<gene>
    <name evidence="2" type="ORF">DNH61_11640</name>
</gene>
<dbReference type="AlphaFoldDB" id="A0A2W1LJX4"/>
<dbReference type="EMBL" id="QKRB01000044">
    <property type="protein sequence ID" value="PZD95205.1"/>
    <property type="molecule type" value="Genomic_DNA"/>
</dbReference>
<evidence type="ECO:0000259" key="1">
    <source>
        <dbReference type="Pfam" id="PF18066"/>
    </source>
</evidence>
<keyword evidence="3" id="KW-1185">Reference proteome</keyword>
<dbReference type="InterPro" id="IPR028985">
    <property type="entry name" value="Bacillus_phage_prot-like"/>
</dbReference>
<dbReference type="Pfam" id="PF18066">
    <property type="entry name" value="Phage_ABA_S"/>
    <property type="match status" value="1"/>
</dbReference>
<organism evidence="2 3">
    <name type="scientific">Paenibacillus sambharensis</name>
    <dbReference type="NCBI Taxonomy" id="1803190"/>
    <lineage>
        <taxon>Bacteria</taxon>
        <taxon>Bacillati</taxon>
        <taxon>Bacillota</taxon>
        <taxon>Bacilli</taxon>
        <taxon>Bacillales</taxon>
        <taxon>Paenibacillaceae</taxon>
        <taxon>Paenibacillus</taxon>
    </lineage>
</organism>